<feature type="region of interest" description="Disordered" evidence="4">
    <location>
        <begin position="1037"/>
        <end position="1061"/>
    </location>
</feature>
<feature type="transmembrane region" description="Helical" evidence="5">
    <location>
        <begin position="1283"/>
        <end position="1301"/>
    </location>
</feature>
<feature type="compositionally biased region" description="Acidic residues" evidence="4">
    <location>
        <begin position="1037"/>
        <end position="1060"/>
    </location>
</feature>
<gene>
    <name evidence="8" type="ORF">TcWFU_008562</name>
</gene>
<evidence type="ECO:0000256" key="1">
    <source>
        <dbReference type="ARBA" id="ARBA00022771"/>
    </source>
</evidence>
<feature type="transmembrane region" description="Helical" evidence="5">
    <location>
        <begin position="1400"/>
        <end position="1419"/>
    </location>
</feature>
<keyword evidence="5" id="KW-0472">Membrane</keyword>
<evidence type="ECO:0000256" key="2">
    <source>
        <dbReference type="ARBA" id="ARBA00022833"/>
    </source>
</evidence>
<dbReference type="Proteomes" id="UP001651158">
    <property type="component" value="Unassembled WGS sequence"/>
</dbReference>
<feature type="transmembrane region" description="Helical" evidence="5">
    <location>
        <begin position="1526"/>
        <end position="1545"/>
    </location>
</feature>
<evidence type="ECO:0000259" key="6">
    <source>
        <dbReference type="PROSITE" id="PS50089"/>
    </source>
</evidence>
<feature type="transmembrane region" description="Helical" evidence="5">
    <location>
        <begin position="1333"/>
        <end position="1352"/>
    </location>
</feature>
<feature type="transmembrane region" description="Helical" evidence="5">
    <location>
        <begin position="1364"/>
        <end position="1394"/>
    </location>
</feature>
<dbReference type="InterPro" id="IPR001841">
    <property type="entry name" value="Znf_RING"/>
</dbReference>
<evidence type="ECO:0000256" key="5">
    <source>
        <dbReference type="SAM" id="Phobius"/>
    </source>
</evidence>
<accession>A0ABR4QMP7</accession>
<proteinExistence type="predicted"/>
<evidence type="ECO:0000259" key="7">
    <source>
        <dbReference type="PROSITE" id="PS50275"/>
    </source>
</evidence>
<dbReference type="PROSITE" id="PS50275">
    <property type="entry name" value="SAC"/>
    <property type="match status" value="1"/>
</dbReference>
<reference evidence="8 9" key="1">
    <citation type="journal article" date="2022" name="Front. Cell. Infect. Microbiol.">
        <title>The Genomes of Two Strains of Taenia crassiceps the Animal Model for the Study of Human Cysticercosis.</title>
        <authorList>
            <person name="Bobes R.J."/>
            <person name="Estrada K."/>
            <person name="Rios-Valencia D.G."/>
            <person name="Calderon-Gallegos A."/>
            <person name="de la Torre P."/>
            <person name="Carrero J.C."/>
            <person name="Sanchez-Flores A."/>
            <person name="Laclette J.P."/>
        </authorList>
    </citation>
    <scope>NUCLEOTIDE SEQUENCE [LARGE SCALE GENOMIC DNA]</scope>
    <source>
        <strain evidence="8">WFUcys</strain>
    </source>
</reference>
<comment type="caution">
    <text evidence="8">The sequence shown here is derived from an EMBL/GenBank/DDBJ whole genome shotgun (WGS) entry which is preliminary data.</text>
</comment>
<dbReference type="Gene3D" id="3.30.40.10">
    <property type="entry name" value="Zinc/RING finger domain, C3HC4 (zinc finger)"/>
    <property type="match status" value="1"/>
</dbReference>
<feature type="domain" description="RING-type" evidence="6">
    <location>
        <begin position="1452"/>
        <end position="1497"/>
    </location>
</feature>
<keyword evidence="1 3" id="KW-0479">Metal-binding</keyword>
<dbReference type="EMBL" id="JAKROA010000002">
    <property type="protein sequence ID" value="KAL5110816.1"/>
    <property type="molecule type" value="Genomic_DNA"/>
</dbReference>
<feature type="transmembrane region" description="Helical" evidence="5">
    <location>
        <begin position="1308"/>
        <end position="1327"/>
    </location>
</feature>
<organism evidence="8 9">
    <name type="scientific">Taenia crassiceps</name>
    <dbReference type="NCBI Taxonomy" id="6207"/>
    <lineage>
        <taxon>Eukaryota</taxon>
        <taxon>Metazoa</taxon>
        <taxon>Spiralia</taxon>
        <taxon>Lophotrochozoa</taxon>
        <taxon>Platyhelminthes</taxon>
        <taxon>Cestoda</taxon>
        <taxon>Eucestoda</taxon>
        <taxon>Cyclophyllidea</taxon>
        <taxon>Taeniidae</taxon>
        <taxon>Taenia</taxon>
    </lineage>
</organism>
<feature type="domain" description="SAC" evidence="7">
    <location>
        <begin position="224"/>
        <end position="585"/>
    </location>
</feature>
<evidence type="ECO:0000256" key="3">
    <source>
        <dbReference type="PROSITE-ProRule" id="PRU00175"/>
    </source>
</evidence>
<dbReference type="SUPFAM" id="SSF57850">
    <property type="entry name" value="RING/U-box"/>
    <property type="match status" value="1"/>
</dbReference>
<dbReference type="CDD" id="cd16475">
    <property type="entry name" value="RING-H2_RNF121-like"/>
    <property type="match status" value="1"/>
</dbReference>
<keyword evidence="9" id="KW-1185">Reference proteome</keyword>
<dbReference type="InterPro" id="IPR013083">
    <property type="entry name" value="Znf_RING/FYVE/PHD"/>
</dbReference>
<keyword evidence="5" id="KW-0812">Transmembrane</keyword>
<dbReference type="InterPro" id="IPR002013">
    <property type="entry name" value="SAC_dom"/>
</dbReference>
<keyword evidence="1 3" id="KW-0863">Zinc-finger</keyword>
<name>A0ABR4QMP7_9CEST</name>
<evidence type="ECO:0000256" key="4">
    <source>
        <dbReference type="SAM" id="MobiDB-lite"/>
    </source>
</evidence>
<keyword evidence="5" id="KW-1133">Transmembrane helix</keyword>
<dbReference type="PROSITE" id="PS50089">
    <property type="entry name" value="ZF_RING_2"/>
    <property type="match status" value="1"/>
</dbReference>
<dbReference type="PANTHER" id="PTHR45662:SF8">
    <property type="entry name" value="PHOSPHATIDYLINOSITIDE PHOSPHATASE SAC2"/>
    <property type="match status" value="1"/>
</dbReference>
<dbReference type="PANTHER" id="PTHR45662">
    <property type="entry name" value="PHOSPHATIDYLINOSITIDE PHOSPHATASE SAC1"/>
    <property type="match status" value="1"/>
</dbReference>
<dbReference type="Pfam" id="PF02383">
    <property type="entry name" value="Syja_N"/>
    <property type="match status" value="1"/>
</dbReference>
<evidence type="ECO:0000313" key="8">
    <source>
        <dbReference type="EMBL" id="KAL5110816.1"/>
    </source>
</evidence>
<evidence type="ECO:0000313" key="9">
    <source>
        <dbReference type="Proteomes" id="UP001651158"/>
    </source>
</evidence>
<sequence length="1548" mass="175626">MDQCVEVFQTPSVYVLVRKPCALFIDRVNGNITFKYATNIALPDAVNLGFVEGVLGKLHCISNSNWHLLLINESEFVCSLHDGIEVRRISKIAILPISPSPLPKTFQLNKTPRSGKESVSVTEQAPTQKQPAIVQAVQNTIKAASDIVNFKQKPKGSSRFEMRILEELEKLFEGESDQFYFTKCGGDLTLWTQRRECRRLRGELCDWGDLKVCPRTYWLPIWCRYDDSFVWNHCILQDLVAPALQYLHMEEGLPEFVTASRSSSLITEGEGTEEELQTHEPRQQVAVGAGQPTRLTECLCALESMLLPVISGFVKQHKLALHVWDADGRTSPTSDPVTLTVISRRSQFRAGCRYRRRGIDEKGYVANYVETEQVLEVPSEVSVHVLSFLQIRGSVPVFWTQTGIKYKPPIQLHKSLSENREAFRLHIERPLRKFNRLVVVNLVETAPGRQESKITEAFVRQLLLFNNPNVTYVGFDFHEYCKGLRFGNVLVLLDGVKDIIRDMKYCWLHRNYLICKQESVFRVNCVDCLDRTNLVQSMFATSVIEMQLRRLGRLPPEVDLPVEFSRLVQSIWADNGDALSRHYTGTAAMKGDFTRTGFRTVNGLMKDGVSSMSRYYQRFGEIKRQAAIDFLLGHTTSPELRFLQNCSTADVSIKEHSSIEVSSLLAAVRSSCLRGDKDPFFEFVASSSVIVNRKRLRQKRRPRRTEVRAFGMLTSKYLHVVRFVDDPQAHLRIPISSIKHIALGTESALFKQASPVLHIDFTITSPNSNQPPMAFRNDSSKEVVGFRSNDDASGESMVSIPSTVLKRLPPQQSAGSQHRLDLRQAPFRLFNNYLVPISSMEEATDALRAVAESISVLLESIDQSTELPINLEASASSEARVAGNSVIQRVSTSPLPTKFTRPLSPTVCNALQQHHDCLYPFLLSLRPHRRHRHSRRVSMVNRNHSSEPGQRVLGMKTSAKPTRHSNVSQVEKLDRECVKAATVEETDGEEESGEMSEIVEHGVEHPLGSDIDDVPARIIKPSHCSSISDLIYELEEAASTAAEEEEEDEDEGVERDDDEDEKAHRLRICLSHSRSVPAHLEDVDRRKVLQLAIATSVSRPSSSPLPRDLFHRSLSFPSEIHGQSNGSPMKLSHPIMAGEDQCVLPRSFSYDDRSNKMFHRLVHLRKAVSDPEITCYRALYGLAVEQRPPPKSLHVSQAEVDPDLQGLLDKHFQAFTIASIGRLQESANPRLVRVRVMEKQDNAIVVNNVTYDLRNVSVEEAARLKHLKIHEEHKGHEAMHLEMFLILIFFTFGAQFALMAWKQYHPKSYHLLTLLGMWIVPMCYSSYMLYFRFMTVWLFFSLVTGVMVYLSSCPRISTSTPRRVYWWFLLVHKISYAGSVGGYFLVLFSLFIPALIDPSFAIPVGGLTLFYGVYYGLVARDFAEVCTDKMAAHISYFTPTGIPLRRIDPGICALCTNVMLNGKGEKKYRLNCSHVFHEFCLRGWCIVGKKDTCPYCKEKVNLHKLIKNPWEKPHLLFGNLLDAIRYLVAWQPLILMVVHLIIWTLDLK</sequence>
<protein>
    <submittedName>
        <fullName evidence="8">Phosphatidylinositide phosphatase SAC2</fullName>
    </submittedName>
</protein>
<keyword evidence="2" id="KW-0862">Zinc</keyword>